<dbReference type="RefSeq" id="WP_134720768.1">
    <property type="nucleotide sequence ID" value="NZ_SDKM01000056.1"/>
</dbReference>
<gene>
    <name evidence="1" type="ORF">EKO23_22700</name>
</gene>
<proteinExistence type="predicted"/>
<dbReference type="EMBL" id="SDKM01000056">
    <property type="protein sequence ID" value="RYP81988.1"/>
    <property type="molecule type" value="Genomic_DNA"/>
</dbReference>
<dbReference type="AlphaFoldDB" id="A0A4Q4Z3Q3"/>
<reference evidence="1 2" key="1">
    <citation type="submission" date="2019-01" db="EMBL/GenBank/DDBJ databases">
        <title>Nocardioides guangzhouensis sp. nov., an actinobacterium isolated from soil.</title>
        <authorList>
            <person name="Fu Y."/>
            <person name="Cai Y."/>
            <person name="Lin Z."/>
            <person name="Chen P."/>
        </authorList>
    </citation>
    <scope>NUCLEOTIDE SEQUENCE [LARGE SCALE GENOMIC DNA]</scope>
    <source>
        <strain evidence="1 2">130</strain>
    </source>
</reference>
<comment type="caution">
    <text evidence="1">The sequence shown here is derived from an EMBL/GenBank/DDBJ whole genome shotgun (WGS) entry which is preliminary data.</text>
</comment>
<accession>A0A4Q4Z3Q3</accession>
<evidence type="ECO:0000313" key="1">
    <source>
        <dbReference type="EMBL" id="RYP81988.1"/>
    </source>
</evidence>
<organism evidence="1 2">
    <name type="scientific">Nocardioides guangzhouensis</name>
    <dbReference type="NCBI Taxonomy" id="2497878"/>
    <lineage>
        <taxon>Bacteria</taxon>
        <taxon>Bacillati</taxon>
        <taxon>Actinomycetota</taxon>
        <taxon>Actinomycetes</taxon>
        <taxon>Propionibacteriales</taxon>
        <taxon>Nocardioidaceae</taxon>
        <taxon>Nocardioides</taxon>
    </lineage>
</organism>
<sequence length="326" mass="35611">MGTIEELVAGATGRRPVRGSDAKSGAEFELLTLDGRSCFLKVLDAESDWIMRVTGNTDHWEHKVWRAGIYHRFPRVIDHTIIAMAFDTTGGSTRIGILMDDVSGSLVPPGDGVVTVETHDAFLRHMAQLHATFWGWRDTVGLCPMANRIRFFCPEVIAIELAVDEVPGPIAAADAGWKRLAGIHPELSALLRGIHNDPAGLVDALAETPATFVTGDWKMGNLGRHPDGRTVLVDQAYPGEAPGLYDLLWYVALNRMRLPVSKASTIAAYRAGLEAAGVDTSDWFDRQLGLSIIAIMATFAWEKALGDAEELAWWSAQVARAQSWLP</sequence>
<dbReference type="SUPFAM" id="SSF56112">
    <property type="entry name" value="Protein kinase-like (PK-like)"/>
    <property type="match status" value="1"/>
</dbReference>
<protein>
    <submittedName>
        <fullName evidence="1">Aminoglycoside phosphotransferase</fullName>
    </submittedName>
</protein>
<name>A0A4Q4Z3Q3_9ACTN</name>
<evidence type="ECO:0000313" key="2">
    <source>
        <dbReference type="Proteomes" id="UP000295198"/>
    </source>
</evidence>
<keyword evidence="1" id="KW-0808">Transferase</keyword>
<dbReference type="OrthoDB" id="3326868at2"/>
<dbReference type="InterPro" id="IPR011009">
    <property type="entry name" value="Kinase-like_dom_sf"/>
</dbReference>
<keyword evidence="2" id="KW-1185">Reference proteome</keyword>
<dbReference type="GO" id="GO:0016740">
    <property type="term" value="F:transferase activity"/>
    <property type="evidence" value="ECO:0007669"/>
    <property type="project" value="UniProtKB-KW"/>
</dbReference>
<dbReference type="Proteomes" id="UP000295198">
    <property type="component" value="Unassembled WGS sequence"/>
</dbReference>